<keyword evidence="5 7" id="KW-0157">Chromophore</keyword>
<dbReference type="EMBL" id="FNCI01000002">
    <property type="protein sequence ID" value="SDF85218.1"/>
    <property type="molecule type" value="Genomic_DNA"/>
</dbReference>
<feature type="binding site" evidence="6">
    <location>
        <position position="234"/>
    </location>
    <ligand>
        <name>FAD</name>
        <dbReference type="ChEBI" id="CHEBI:57692"/>
    </ligand>
</feature>
<evidence type="ECO:0000259" key="8">
    <source>
        <dbReference type="PROSITE" id="PS51645"/>
    </source>
</evidence>
<dbReference type="InterPro" id="IPR036134">
    <property type="entry name" value="Crypto/Photolyase_FAD-like_sf"/>
</dbReference>
<dbReference type="GO" id="GO:0071949">
    <property type="term" value="F:FAD binding"/>
    <property type="evidence" value="ECO:0007669"/>
    <property type="project" value="TreeGrafter"/>
</dbReference>
<comment type="cofactor">
    <cofactor evidence="6 7">
        <name>FAD</name>
        <dbReference type="ChEBI" id="CHEBI:57692"/>
    </cofactor>
    <text evidence="6 7">Binds 1 FAD per subunit.</text>
</comment>
<gene>
    <name evidence="9" type="ORF">SAMN05216571_102305</name>
</gene>
<sequence length="482" mass="53641">MNPELVWLRDDLRLADNPLFHFSSPPASLMCVYVLDERWLEPLAPGLSARRIGAARLSFLWQSLIALRGELLKRGGDLLVRVGDPPAVIAELVASVGVLCVHVRDTAGHDEANDLARLIEKLPASCKLRRCQGGTLFDEQALPFALEDLPGSFSAFRRRMEAQDSTPPAQPTPITLPLWPEKAPRGLPPLNHICDQAAAWRSDSRGEFRFQGGEEAALARLDHYLWHSGAIARYKKTRNGLLGAEFSTRLSPWLATGCLSARQVHDQVRAWELEHGACESSYWVIFELLWREYFHWVARKEKAGLFGPRALPEPPPAFGSWCRGETGVPFIDAGMRELAATGWQSNRVRQNVVSFLVHDLDVDWRLGAAWFEHCLIDFDVASNWGNWGYVAGVGREASRGRYFNVLWQAQHYDAAGDYVSHWLPKLEGLSEGPARHQPWRADATAYPEPCVIPDAWEDTLLPLSTAAGGASRLDASADGSSL</sequence>
<comment type="similarity">
    <text evidence="1 7">Belongs to the DNA photolyase class-1 family.</text>
</comment>
<dbReference type="PROSITE" id="PS51645">
    <property type="entry name" value="PHR_CRY_ALPHA_BETA"/>
    <property type="match status" value="1"/>
</dbReference>
<evidence type="ECO:0000313" key="10">
    <source>
        <dbReference type="Proteomes" id="UP000198641"/>
    </source>
</evidence>
<evidence type="ECO:0000256" key="3">
    <source>
        <dbReference type="ARBA" id="ARBA00022630"/>
    </source>
</evidence>
<dbReference type="OrthoDB" id="9772484at2"/>
<feature type="binding site" evidence="6">
    <location>
        <begin position="247"/>
        <end position="251"/>
    </location>
    <ligand>
        <name>FAD</name>
        <dbReference type="ChEBI" id="CHEBI:57692"/>
    </ligand>
</feature>
<dbReference type="SUPFAM" id="SSF52425">
    <property type="entry name" value="Cryptochrome/photolyase, N-terminal domain"/>
    <property type="match status" value="1"/>
</dbReference>
<dbReference type="InterPro" id="IPR014133">
    <property type="entry name" value="Cry_DASH"/>
</dbReference>
<proteinExistence type="inferred from homology"/>
<dbReference type="NCBIfam" id="TIGR02765">
    <property type="entry name" value="crypto_DASH"/>
    <property type="match status" value="1"/>
</dbReference>
<dbReference type="PANTHER" id="PTHR11455:SF22">
    <property type="entry name" value="CRYPTOCHROME DASH"/>
    <property type="match status" value="1"/>
</dbReference>
<dbReference type="GO" id="GO:0000719">
    <property type="term" value="P:photoreactive repair"/>
    <property type="evidence" value="ECO:0007669"/>
    <property type="project" value="TreeGrafter"/>
</dbReference>
<dbReference type="Gene3D" id="1.25.40.80">
    <property type="match status" value="1"/>
</dbReference>
<evidence type="ECO:0000256" key="7">
    <source>
        <dbReference type="RuleBase" id="RU367151"/>
    </source>
</evidence>
<evidence type="ECO:0000256" key="2">
    <source>
        <dbReference type="ARBA" id="ARBA00017881"/>
    </source>
</evidence>
<keyword evidence="9" id="KW-0456">Lyase</keyword>
<dbReference type="Gene3D" id="1.10.579.10">
    <property type="entry name" value="DNA Cyclobutane Dipyrimidine Photolyase, subunit A, domain 3"/>
    <property type="match status" value="1"/>
</dbReference>
<reference evidence="9 10" key="1">
    <citation type="submission" date="2016-10" db="EMBL/GenBank/DDBJ databases">
        <authorList>
            <person name="de Groot N.N."/>
        </authorList>
    </citation>
    <scope>NUCLEOTIDE SEQUENCE [LARGE SCALE GENOMIC DNA]</scope>
    <source>
        <strain evidence="9 10">BH539</strain>
    </source>
</reference>
<dbReference type="PRINTS" id="PR00147">
    <property type="entry name" value="DNAPHOTLYASE"/>
</dbReference>
<keyword evidence="3 6" id="KW-0285">Flavoprotein</keyword>
<comment type="cofactor">
    <cofactor evidence="7">
        <name>(6R)-5,10-methylene-5,6,7,8-tetrahydrofolate</name>
        <dbReference type="ChEBI" id="CHEBI:15636"/>
    </cofactor>
    <text evidence="7">Binds 1 5,10-methenyltetrahydrofolate (MTHF) per subunit.</text>
</comment>
<dbReference type="InterPro" id="IPR002081">
    <property type="entry name" value="Cryptochrome/DNA_photolyase_1"/>
</dbReference>
<dbReference type="Pfam" id="PF03441">
    <property type="entry name" value="FAD_binding_7"/>
    <property type="match status" value="1"/>
</dbReference>
<protein>
    <recommendedName>
        <fullName evidence="2 7">Cryptochrome DASH</fullName>
    </recommendedName>
</protein>
<dbReference type="AlphaFoldDB" id="A0A1G7PG94"/>
<dbReference type="Gene3D" id="3.40.50.620">
    <property type="entry name" value="HUPs"/>
    <property type="match status" value="1"/>
</dbReference>
<evidence type="ECO:0000256" key="4">
    <source>
        <dbReference type="ARBA" id="ARBA00022827"/>
    </source>
</evidence>
<accession>A0A1G7PG94</accession>
<name>A0A1G7PG94_9GAMM</name>
<comment type="function">
    <text evidence="7">May have a photoreceptor function.</text>
</comment>
<dbReference type="InterPro" id="IPR036155">
    <property type="entry name" value="Crypto/Photolyase_N_sf"/>
</dbReference>
<dbReference type="Pfam" id="PF00875">
    <property type="entry name" value="DNA_photolyase"/>
    <property type="match status" value="1"/>
</dbReference>
<evidence type="ECO:0000256" key="5">
    <source>
        <dbReference type="ARBA" id="ARBA00022991"/>
    </source>
</evidence>
<evidence type="ECO:0000313" key="9">
    <source>
        <dbReference type="EMBL" id="SDF85218.1"/>
    </source>
</evidence>
<dbReference type="Proteomes" id="UP000198641">
    <property type="component" value="Unassembled WGS sequence"/>
</dbReference>
<dbReference type="SUPFAM" id="SSF48173">
    <property type="entry name" value="Cryptochrome/photolyase FAD-binding domain"/>
    <property type="match status" value="1"/>
</dbReference>
<dbReference type="PANTHER" id="PTHR11455">
    <property type="entry name" value="CRYPTOCHROME"/>
    <property type="match status" value="1"/>
</dbReference>
<dbReference type="GO" id="GO:0003913">
    <property type="term" value="F:DNA photolyase activity"/>
    <property type="evidence" value="ECO:0007669"/>
    <property type="project" value="InterPro"/>
</dbReference>
<feature type="domain" description="Photolyase/cryptochrome alpha/beta" evidence="8">
    <location>
        <begin position="2"/>
        <end position="136"/>
    </location>
</feature>
<feature type="binding site" evidence="6">
    <location>
        <begin position="287"/>
        <end position="294"/>
    </location>
    <ligand>
        <name>FAD</name>
        <dbReference type="ChEBI" id="CHEBI:57692"/>
    </ligand>
</feature>
<dbReference type="InterPro" id="IPR005101">
    <property type="entry name" value="Cryptochr/Photolyase_FAD-bd"/>
</dbReference>
<organism evidence="9 10">
    <name type="scientific">Onishia taeanensis</name>
    <dbReference type="NCBI Taxonomy" id="284577"/>
    <lineage>
        <taxon>Bacteria</taxon>
        <taxon>Pseudomonadati</taxon>
        <taxon>Pseudomonadota</taxon>
        <taxon>Gammaproteobacteria</taxon>
        <taxon>Oceanospirillales</taxon>
        <taxon>Halomonadaceae</taxon>
        <taxon>Onishia</taxon>
    </lineage>
</organism>
<dbReference type="InterPro" id="IPR014729">
    <property type="entry name" value="Rossmann-like_a/b/a_fold"/>
</dbReference>
<keyword evidence="10" id="KW-1185">Reference proteome</keyword>
<dbReference type="RefSeq" id="WP_092523365.1">
    <property type="nucleotide sequence ID" value="NZ_FNCI01000002.1"/>
</dbReference>
<evidence type="ECO:0000256" key="1">
    <source>
        <dbReference type="ARBA" id="ARBA00005862"/>
    </source>
</evidence>
<keyword evidence="4 6" id="KW-0274">FAD</keyword>
<dbReference type="InterPro" id="IPR006050">
    <property type="entry name" value="DNA_photolyase_N"/>
</dbReference>
<evidence type="ECO:0000256" key="6">
    <source>
        <dbReference type="PIRSR" id="PIRSR602081-1"/>
    </source>
</evidence>
<dbReference type="GO" id="GO:0003677">
    <property type="term" value="F:DNA binding"/>
    <property type="evidence" value="ECO:0007669"/>
    <property type="project" value="TreeGrafter"/>
</dbReference>
<dbReference type="STRING" id="284577.SAMN05216571_102305"/>
<feature type="binding site" evidence="6">
    <location>
        <begin position="377"/>
        <end position="379"/>
    </location>
    <ligand>
        <name>FAD</name>
        <dbReference type="ChEBI" id="CHEBI:57692"/>
    </ligand>
</feature>